<evidence type="ECO:0000313" key="1">
    <source>
        <dbReference type="EMBL" id="ARU59089.1"/>
    </source>
</evidence>
<sequence>MNQKFMSAMCLSLVLGIAGCTPEVGSAGWCEDMKEKAKGDWTANEALEYSKSCLFKSESEE</sequence>
<name>A0A1Y0IG32_9GAMM</name>
<evidence type="ECO:0000313" key="2">
    <source>
        <dbReference type="Proteomes" id="UP000196027"/>
    </source>
</evidence>
<dbReference type="PROSITE" id="PS51257">
    <property type="entry name" value="PROKAR_LIPOPROTEIN"/>
    <property type="match status" value="1"/>
</dbReference>
<dbReference type="EMBL" id="CP021425">
    <property type="protein sequence ID" value="ARU59089.1"/>
    <property type="molecule type" value="Genomic_DNA"/>
</dbReference>
<dbReference type="Proteomes" id="UP000196027">
    <property type="component" value="Chromosome"/>
</dbReference>
<protein>
    <recommendedName>
        <fullName evidence="3">DUF3012 domain-containing protein</fullName>
    </recommendedName>
</protein>
<accession>A0A1Y0IG32</accession>
<dbReference type="KEGG" id="ome:OLMES_5105"/>
<organism evidence="1 2">
    <name type="scientific">Oleiphilus messinensis</name>
    <dbReference type="NCBI Taxonomy" id="141451"/>
    <lineage>
        <taxon>Bacteria</taxon>
        <taxon>Pseudomonadati</taxon>
        <taxon>Pseudomonadota</taxon>
        <taxon>Gammaproteobacteria</taxon>
        <taxon>Oceanospirillales</taxon>
        <taxon>Oleiphilaceae</taxon>
        <taxon>Oleiphilus</taxon>
    </lineage>
</organism>
<dbReference type="OrthoDB" id="5609437at2"/>
<dbReference type="Pfam" id="PF11216">
    <property type="entry name" value="DUF3012"/>
    <property type="match status" value="1"/>
</dbReference>
<gene>
    <name evidence="1" type="ORF">OLMES_5105</name>
</gene>
<dbReference type="RefSeq" id="WP_087463799.1">
    <property type="nucleotide sequence ID" value="NZ_CP021425.1"/>
</dbReference>
<dbReference type="AlphaFoldDB" id="A0A1Y0IG32"/>
<reference evidence="1 2" key="1">
    <citation type="submission" date="2017-05" db="EMBL/GenBank/DDBJ databases">
        <title>Genomic insights into alkan degradation activity of Oleiphilus messinensis.</title>
        <authorList>
            <person name="Kozyavkin S.A."/>
            <person name="Slesarev A.I."/>
            <person name="Golyshin P.N."/>
            <person name="Korzhenkov A."/>
            <person name="Golyshina O.N."/>
            <person name="Toshchakov S.V."/>
        </authorList>
    </citation>
    <scope>NUCLEOTIDE SEQUENCE [LARGE SCALE GENOMIC DNA]</scope>
    <source>
        <strain evidence="1 2">ME102</strain>
    </source>
</reference>
<evidence type="ECO:0008006" key="3">
    <source>
        <dbReference type="Google" id="ProtNLM"/>
    </source>
</evidence>
<proteinExistence type="predicted"/>
<keyword evidence="2" id="KW-1185">Reference proteome</keyword>
<dbReference type="InterPro" id="IPR021379">
    <property type="entry name" value="DUF3012"/>
</dbReference>